<evidence type="ECO:0000256" key="4">
    <source>
        <dbReference type="ARBA" id="ARBA00022729"/>
    </source>
</evidence>
<keyword evidence="6" id="KW-1015">Disulfide bond</keyword>
<dbReference type="FunFam" id="2.60.40.420:FF:000010">
    <property type="entry name" value="Early nodulin-like protein 1"/>
    <property type="match status" value="1"/>
</dbReference>
<organism evidence="13 14">
    <name type="scientific">Striga hermonthica</name>
    <name type="common">Purple witchweed</name>
    <name type="synonym">Buchnera hermonthica</name>
    <dbReference type="NCBI Taxonomy" id="68872"/>
    <lineage>
        <taxon>Eukaryota</taxon>
        <taxon>Viridiplantae</taxon>
        <taxon>Streptophyta</taxon>
        <taxon>Embryophyta</taxon>
        <taxon>Tracheophyta</taxon>
        <taxon>Spermatophyta</taxon>
        <taxon>Magnoliopsida</taxon>
        <taxon>eudicotyledons</taxon>
        <taxon>Gunneridae</taxon>
        <taxon>Pentapetalae</taxon>
        <taxon>asterids</taxon>
        <taxon>lamiids</taxon>
        <taxon>Lamiales</taxon>
        <taxon>Orobanchaceae</taxon>
        <taxon>Buchnereae</taxon>
        <taxon>Striga</taxon>
    </lineage>
</organism>
<dbReference type="Pfam" id="PF02298">
    <property type="entry name" value="Cu_bind_like"/>
    <property type="match status" value="1"/>
</dbReference>
<dbReference type="PANTHER" id="PTHR33021:SF185">
    <property type="entry name" value="EARLY NODULIN-LIKE PROTEIN 3-RELATED"/>
    <property type="match status" value="1"/>
</dbReference>
<dbReference type="Proteomes" id="UP001153555">
    <property type="component" value="Unassembled WGS sequence"/>
</dbReference>
<evidence type="ECO:0000313" key="13">
    <source>
        <dbReference type="EMBL" id="CAA0808535.1"/>
    </source>
</evidence>
<dbReference type="OrthoDB" id="2015640at2759"/>
<sequence>MACRTICSVLMFFVLFSYSSNGFRFNVGGKDGWKTNPSESYNHWAERLRFQVNDTLFFKYKAGSDSVLVVNKDDYTLCNTTNPIVKFDDGKSTFKFERSGPFFFISGNKSSCGRGQKLVVVVLAVRSSRPPSPPPEAPSPTPRVGEAPSPASSPAEAPAPEDGPSANSTPAAHPPRRSFAATAAGWGLTAVMVPAVSAVINVCLAV</sequence>
<dbReference type="GO" id="GO:0005886">
    <property type="term" value="C:plasma membrane"/>
    <property type="evidence" value="ECO:0007669"/>
    <property type="project" value="UniProtKB-SubCell"/>
</dbReference>
<feature type="signal peptide" evidence="11">
    <location>
        <begin position="1"/>
        <end position="22"/>
    </location>
</feature>
<evidence type="ECO:0000256" key="1">
    <source>
        <dbReference type="ARBA" id="ARBA00004609"/>
    </source>
</evidence>
<dbReference type="SUPFAM" id="SSF49503">
    <property type="entry name" value="Cupredoxins"/>
    <property type="match status" value="1"/>
</dbReference>
<keyword evidence="5" id="KW-0472">Membrane</keyword>
<evidence type="ECO:0000256" key="11">
    <source>
        <dbReference type="SAM" id="SignalP"/>
    </source>
</evidence>
<reference evidence="13" key="1">
    <citation type="submission" date="2019-12" db="EMBL/GenBank/DDBJ databases">
        <authorList>
            <person name="Scholes J."/>
        </authorList>
    </citation>
    <scope>NUCLEOTIDE SEQUENCE</scope>
</reference>
<evidence type="ECO:0000256" key="7">
    <source>
        <dbReference type="ARBA" id="ARBA00023180"/>
    </source>
</evidence>
<evidence type="ECO:0000256" key="3">
    <source>
        <dbReference type="ARBA" id="ARBA00022622"/>
    </source>
</evidence>
<dbReference type="PROSITE" id="PS51485">
    <property type="entry name" value="PHYTOCYANIN"/>
    <property type="match status" value="1"/>
</dbReference>
<dbReference type="CDD" id="cd11019">
    <property type="entry name" value="OsENODL1_like"/>
    <property type="match status" value="1"/>
</dbReference>
<evidence type="ECO:0000256" key="2">
    <source>
        <dbReference type="ARBA" id="ARBA00022475"/>
    </source>
</evidence>
<dbReference type="GO" id="GO:0009055">
    <property type="term" value="F:electron transfer activity"/>
    <property type="evidence" value="ECO:0007669"/>
    <property type="project" value="InterPro"/>
</dbReference>
<evidence type="ECO:0000256" key="5">
    <source>
        <dbReference type="ARBA" id="ARBA00023136"/>
    </source>
</evidence>
<evidence type="ECO:0000313" key="14">
    <source>
        <dbReference type="Proteomes" id="UP001153555"/>
    </source>
</evidence>
<dbReference type="AlphaFoldDB" id="A0A9N7MMV4"/>
<comment type="subcellular location">
    <subcellularLocation>
        <location evidence="1">Cell membrane</location>
        <topology evidence="1">Lipid-anchor</topology>
        <topology evidence="1">GPI-anchor</topology>
    </subcellularLocation>
</comment>
<evidence type="ECO:0000256" key="10">
    <source>
        <dbReference type="SAM" id="MobiDB-lite"/>
    </source>
</evidence>
<dbReference type="InterPro" id="IPR039391">
    <property type="entry name" value="Phytocyanin-like"/>
</dbReference>
<name>A0A9N7MMV4_STRHE</name>
<feature type="domain" description="Phytocyanin" evidence="12">
    <location>
        <begin position="23"/>
        <end position="124"/>
    </location>
</feature>
<dbReference type="GO" id="GO:0098552">
    <property type="term" value="C:side of membrane"/>
    <property type="evidence" value="ECO:0007669"/>
    <property type="project" value="UniProtKB-KW"/>
</dbReference>
<comment type="similarity">
    <text evidence="9">Belongs to the early nodulin-like (ENODL) family.</text>
</comment>
<keyword evidence="4 11" id="KW-0732">Signal</keyword>
<dbReference type="PANTHER" id="PTHR33021">
    <property type="entry name" value="BLUE COPPER PROTEIN"/>
    <property type="match status" value="1"/>
</dbReference>
<accession>A0A9N7MMV4</accession>
<dbReference type="InterPro" id="IPR041846">
    <property type="entry name" value="ENL_dom"/>
</dbReference>
<dbReference type="Gene3D" id="2.60.40.420">
    <property type="entry name" value="Cupredoxins - blue copper proteins"/>
    <property type="match status" value="1"/>
</dbReference>
<keyword evidence="3" id="KW-0336">GPI-anchor</keyword>
<evidence type="ECO:0000259" key="12">
    <source>
        <dbReference type="PROSITE" id="PS51485"/>
    </source>
</evidence>
<feature type="compositionally biased region" description="Low complexity" evidence="10">
    <location>
        <begin position="142"/>
        <end position="160"/>
    </location>
</feature>
<feature type="chain" id="PRO_5040201672" evidence="11">
    <location>
        <begin position="23"/>
        <end position="206"/>
    </location>
</feature>
<dbReference type="InterPro" id="IPR003245">
    <property type="entry name" value="Phytocyanin_dom"/>
</dbReference>
<evidence type="ECO:0000256" key="9">
    <source>
        <dbReference type="ARBA" id="ARBA00035011"/>
    </source>
</evidence>
<comment type="caution">
    <text evidence="13">The sequence shown here is derived from an EMBL/GenBank/DDBJ whole genome shotgun (WGS) entry which is preliminary data.</text>
</comment>
<evidence type="ECO:0000256" key="6">
    <source>
        <dbReference type="ARBA" id="ARBA00023157"/>
    </source>
</evidence>
<keyword evidence="7" id="KW-0325">Glycoprotein</keyword>
<gene>
    <name evidence="13" type="ORF">SHERM_10770</name>
</gene>
<keyword evidence="14" id="KW-1185">Reference proteome</keyword>
<protein>
    <submittedName>
        <fullName evidence="13">Early nodulin-like protein 3</fullName>
    </submittedName>
</protein>
<proteinExistence type="inferred from homology"/>
<evidence type="ECO:0000256" key="8">
    <source>
        <dbReference type="ARBA" id="ARBA00023288"/>
    </source>
</evidence>
<feature type="region of interest" description="Disordered" evidence="10">
    <location>
        <begin position="127"/>
        <end position="176"/>
    </location>
</feature>
<dbReference type="InterPro" id="IPR008972">
    <property type="entry name" value="Cupredoxin"/>
</dbReference>
<dbReference type="EMBL" id="CACSLK010003174">
    <property type="protein sequence ID" value="CAA0808535.1"/>
    <property type="molecule type" value="Genomic_DNA"/>
</dbReference>
<keyword evidence="2" id="KW-1003">Cell membrane</keyword>
<keyword evidence="8" id="KW-0449">Lipoprotein</keyword>
<feature type="compositionally biased region" description="Pro residues" evidence="10">
    <location>
        <begin position="130"/>
        <end position="141"/>
    </location>
</feature>